<keyword evidence="5" id="KW-1185">Reference proteome</keyword>
<dbReference type="GO" id="GO:0005829">
    <property type="term" value="C:cytosol"/>
    <property type="evidence" value="ECO:0007669"/>
    <property type="project" value="GOC"/>
</dbReference>
<dbReference type="InterPro" id="IPR014812">
    <property type="entry name" value="Vps51"/>
</dbReference>
<proteinExistence type="inferred from homology"/>
<evidence type="ECO:0000313" key="5">
    <source>
        <dbReference type="Proteomes" id="UP000812966"/>
    </source>
</evidence>
<dbReference type="PANTHER" id="PTHR15954:SF4">
    <property type="entry name" value="VACUOLAR PROTEIN SORTING-ASSOCIATED PROTEIN 51 HOMOLOG"/>
    <property type="match status" value="1"/>
</dbReference>
<reference evidence="4" key="1">
    <citation type="submission" date="2020-04" db="EMBL/GenBank/DDBJ databases">
        <title>Analysis of mating type loci in Filobasidium floriforme.</title>
        <authorList>
            <person name="Nowrousian M."/>
        </authorList>
    </citation>
    <scope>NUCLEOTIDE SEQUENCE</scope>
    <source>
        <strain evidence="4">CBS 6242</strain>
    </source>
</reference>
<dbReference type="GO" id="GO:0015031">
    <property type="term" value="P:protein transport"/>
    <property type="evidence" value="ECO:0007669"/>
    <property type="project" value="UniProtKB-UniRule"/>
</dbReference>
<organism evidence="4 5">
    <name type="scientific">Filobasidium floriforme</name>
    <dbReference type="NCBI Taxonomy" id="5210"/>
    <lineage>
        <taxon>Eukaryota</taxon>
        <taxon>Fungi</taxon>
        <taxon>Dikarya</taxon>
        <taxon>Basidiomycota</taxon>
        <taxon>Agaricomycotina</taxon>
        <taxon>Tremellomycetes</taxon>
        <taxon>Filobasidiales</taxon>
        <taxon>Filobasidiaceae</taxon>
        <taxon>Filobasidium</taxon>
    </lineage>
</organism>
<dbReference type="Pfam" id="PF08700">
    <property type="entry name" value="VPS51_Exo84_N"/>
    <property type="match status" value="1"/>
</dbReference>
<comment type="similarity">
    <text evidence="1 2">Belongs to the VPS51 family.</text>
</comment>
<dbReference type="GO" id="GO:0032456">
    <property type="term" value="P:endocytic recycling"/>
    <property type="evidence" value="ECO:0007669"/>
    <property type="project" value="TreeGrafter"/>
</dbReference>
<dbReference type="GO" id="GO:0006869">
    <property type="term" value="P:lipid transport"/>
    <property type="evidence" value="ECO:0007669"/>
    <property type="project" value="UniProtKB-UniRule"/>
</dbReference>
<feature type="region of interest" description="Disordered" evidence="3">
    <location>
        <begin position="44"/>
        <end position="89"/>
    </location>
</feature>
<dbReference type="OrthoDB" id="203678at2759"/>
<accession>A0A8K0JVX2</accession>
<comment type="caution">
    <text evidence="4">The sequence shown here is derived from an EMBL/GenBank/DDBJ whole genome shotgun (WGS) entry which is preliminary data.</text>
</comment>
<feature type="compositionally biased region" description="Polar residues" evidence="3">
    <location>
        <begin position="52"/>
        <end position="61"/>
    </location>
</feature>
<evidence type="ECO:0000256" key="2">
    <source>
        <dbReference type="RuleBase" id="RU368010"/>
    </source>
</evidence>
<keyword evidence="2" id="KW-0445">Lipid transport</keyword>
<evidence type="ECO:0000256" key="3">
    <source>
        <dbReference type="SAM" id="MobiDB-lite"/>
    </source>
</evidence>
<protein>
    <recommendedName>
        <fullName evidence="2">Vacuolar protein sorting-associated protein 51 homolog</fullName>
    </recommendedName>
</protein>
<evidence type="ECO:0000313" key="4">
    <source>
        <dbReference type="EMBL" id="KAG7571383.1"/>
    </source>
</evidence>
<comment type="subunit">
    <text evidence="2">Component of the Golgi-associated retrograde protein (GARP) complex.</text>
</comment>
<name>A0A8K0JVX2_9TREE</name>
<dbReference type="GO" id="GO:0016020">
    <property type="term" value="C:membrane"/>
    <property type="evidence" value="ECO:0007669"/>
    <property type="project" value="TreeGrafter"/>
</dbReference>
<dbReference type="EMBL" id="JABELV010000008">
    <property type="protein sequence ID" value="KAG7571383.1"/>
    <property type="molecule type" value="Genomic_DNA"/>
</dbReference>
<comment type="subcellular location">
    <subcellularLocation>
        <location evidence="2">Golgi apparatus</location>
        <location evidence="2">trans-Golgi network</location>
    </subcellularLocation>
</comment>
<keyword evidence="2" id="KW-0333">Golgi apparatus</keyword>
<feature type="compositionally biased region" description="Basic and acidic residues" evidence="3">
    <location>
        <begin position="66"/>
        <end position="82"/>
    </location>
</feature>
<dbReference type="GO" id="GO:0007030">
    <property type="term" value="P:Golgi organization"/>
    <property type="evidence" value="ECO:0007669"/>
    <property type="project" value="UniProtKB-UniRule"/>
</dbReference>
<dbReference type="GO" id="GO:0048193">
    <property type="term" value="P:Golgi vesicle transport"/>
    <property type="evidence" value="ECO:0007669"/>
    <property type="project" value="TreeGrafter"/>
</dbReference>
<dbReference type="GO" id="GO:0042147">
    <property type="term" value="P:retrograde transport, endosome to Golgi"/>
    <property type="evidence" value="ECO:0007669"/>
    <property type="project" value="UniProtKB-UniRule"/>
</dbReference>
<gene>
    <name evidence="4" type="ORF">FFLO_00735</name>
</gene>
<dbReference type="GO" id="GO:0000938">
    <property type="term" value="C:GARP complex"/>
    <property type="evidence" value="ECO:0007669"/>
    <property type="project" value="UniProtKB-UniRule"/>
</dbReference>
<keyword evidence="2" id="KW-0653">Protein transport</keyword>
<sequence>MPPTKPLRDTFLSNNQLVFFAASMDSLSEAERRRAQNRENLRAHYGLARANTPLSPLSDSTPRLELPQEGKSDEGKVSRTDTDALDLDSPNFSPQQYYAKLVTTASLSQLIRQSTELINDAKNLNSSRHSLVYNHHHQLFSAGDTISQLNAKTPQLQAIVNSLQESFNEISTLVEIVEFPKETEGKAFDGSKS</sequence>
<comment type="function">
    <text evidence="2">Acts as component of the GARP complex that is involved in retrograde transport from early and late endosomes to the trans-Golgi network (TGN).</text>
</comment>
<dbReference type="Proteomes" id="UP000812966">
    <property type="component" value="Unassembled WGS sequence"/>
</dbReference>
<evidence type="ECO:0000256" key="1">
    <source>
        <dbReference type="ARBA" id="ARBA00006080"/>
    </source>
</evidence>
<keyword evidence="2" id="KW-0813">Transport</keyword>
<dbReference type="GO" id="GO:1990745">
    <property type="term" value="C:EARP complex"/>
    <property type="evidence" value="ECO:0007669"/>
    <property type="project" value="TreeGrafter"/>
</dbReference>
<dbReference type="PANTHER" id="PTHR15954">
    <property type="entry name" value="VACUOLAR PROTEIN SORTING-ASSOCIATED PROTEIN 51 HOMOLOG"/>
    <property type="match status" value="1"/>
</dbReference>
<dbReference type="AlphaFoldDB" id="A0A8K0JVX2"/>